<evidence type="ECO:0000256" key="4">
    <source>
        <dbReference type="ARBA" id="ARBA00022692"/>
    </source>
</evidence>
<dbReference type="Pfam" id="PF01757">
    <property type="entry name" value="Acyl_transf_3"/>
    <property type="match status" value="1"/>
</dbReference>
<comment type="similarity">
    <text evidence="2">Belongs to the acyltransferase 3 family.</text>
</comment>
<evidence type="ECO:0000313" key="9">
    <source>
        <dbReference type="EMBL" id="KAB3852302.1"/>
    </source>
</evidence>
<dbReference type="EMBL" id="CP043529">
    <property type="protein sequence ID" value="QEW36668.1"/>
    <property type="molecule type" value="Genomic_DNA"/>
</dbReference>
<keyword evidence="3" id="KW-1003">Cell membrane</keyword>
<dbReference type="PANTHER" id="PTHR40074">
    <property type="entry name" value="O-ACETYLTRANSFERASE WECH"/>
    <property type="match status" value="1"/>
</dbReference>
<reference evidence="10 11" key="2">
    <citation type="submission" date="2019-09" db="EMBL/GenBank/DDBJ databases">
        <title>Commensal-derived Metabolites Govern Vibrio cholerae Pathogenesis in Host.</title>
        <authorList>
            <person name="Yoon S.S."/>
            <person name="Yoon M.Y."/>
        </authorList>
    </citation>
    <scope>NUCLEOTIDE SEQUENCE [LARGE SCALE GENOMIC DNA]</scope>
    <source>
        <strain evidence="10 11">VIC01</strain>
    </source>
</reference>
<evidence type="ECO:0000256" key="6">
    <source>
        <dbReference type="ARBA" id="ARBA00023136"/>
    </source>
</evidence>
<proteinExistence type="inferred from homology"/>
<evidence type="ECO:0000256" key="1">
    <source>
        <dbReference type="ARBA" id="ARBA00004651"/>
    </source>
</evidence>
<evidence type="ECO:0000259" key="8">
    <source>
        <dbReference type="Pfam" id="PF01757"/>
    </source>
</evidence>
<evidence type="ECO:0000256" key="7">
    <source>
        <dbReference type="SAM" id="Phobius"/>
    </source>
</evidence>
<evidence type="ECO:0000256" key="3">
    <source>
        <dbReference type="ARBA" id="ARBA00022475"/>
    </source>
</evidence>
<keyword evidence="10" id="KW-0012">Acyltransferase</keyword>
<feature type="transmembrane region" description="Helical" evidence="7">
    <location>
        <begin position="88"/>
        <end position="106"/>
    </location>
</feature>
<dbReference type="AlphaFoldDB" id="A0A5P3AUX3"/>
<keyword evidence="10" id="KW-0808">Transferase</keyword>
<feature type="transmembrane region" description="Helical" evidence="7">
    <location>
        <begin position="43"/>
        <end position="67"/>
    </location>
</feature>
<accession>A0A5P3AUX3</accession>
<feature type="transmembrane region" description="Helical" evidence="7">
    <location>
        <begin position="128"/>
        <end position="150"/>
    </location>
</feature>
<dbReference type="EMBL" id="WCWW01000064">
    <property type="protein sequence ID" value="KAB3852302.1"/>
    <property type="molecule type" value="Genomic_DNA"/>
</dbReference>
<dbReference type="Proteomes" id="UP000326091">
    <property type="component" value="Chromosome"/>
</dbReference>
<keyword evidence="5 7" id="KW-1133">Transmembrane helix</keyword>
<dbReference type="GO" id="GO:0016413">
    <property type="term" value="F:O-acetyltransferase activity"/>
    <property type="evidence" value="ECO:0007669"/>
    <property type="project" value="TreeGrafter"/>
</dbReference>
<dbReference type="InterPro" id="IPR002656">
    <property type="entry name" value="Acyl_transf_3_dom"/>
</dbReference>
<comment type="subcellular location">
    <subcellularLocation>
        <location evidence="1">Cell membrane</location>
        <topology evidence="1">Multi-pass membrane protein</topology>
    </subcellularLocation>
</comment>
<evidence type="ECO:0000313" key="11">
    <source>
        <dbReference type="Proteomes" id="UP000326091"/>
    </source>
</evidence>
<dbReference type="Proteomes" id="UP000441522">
    <property type="component" value="Unassembled WGS sequence"/>
</dbReference>
<organism evidence="10 11">
    <name type="scientific">Phocaeicola vulgatus</name>
    <name type="common">Bacteroides vulgatus</name>
    <dbReference type="NCBI Taxonomy" id="821"/>
    <lineage>
        <taxon>Bacteria</taxon>
        <taxon>Pseudomonadati</taxon>
        <taxon>Bacteroidota</taxon>
        <taxon>Bacteroidia</taxon>
        <taxon>Bacteroidales</taxon>
        <taxon>Bacteroidaceae</taxon>
        <taxon>Phocaeicola</taxon>
    </lineage>
</organism>
<feature type="domain" description="Acyltransferase 3" evidence="8">
    <location>
        <begin position="5"/>
        <end position="328"/>
    </location>
</feature>
<keyword evidence="4 7" id="KW-0812">Transmembrane</keyword>
<evidence type="ECO:0000313" key="10">
    <source>
        <dbReference type="EMBL" id="QEW36668.1"/>
    </source>
</evidence>
<evidence type="ECO:0000256" key="5">
    <source>
        <dbReference type="ARBA" id="ARBA00022989"/>
    </source>
</evidence>
<gene>
    <name evidence="10" type="primary">wecH_2</name>
    <name evidence="9" type="ORF">GAS29_19775</name>
    <name evidence="10" type="ORF">VIC01_02229</name>
</gene>
<dbReference type="GO" id="GO:0009246">
    <property type="term" value="P:enterobacterial common antigen biosynthetic process"/>
    <property type="evidence" value="ECO:0007669"/>
    <property type="project" value="TreeGrafter"/>
</dbReference>
<dbReference type="EC" id="2.3.1.-" evidence="10"/>
<feature type="transmembrane region" description="Helical" evidence="7">
    <location>
        <begin position="281"/>
        <end position="300"/>
    </location>
</feature>
<feature type="transmembrane region" description="Helical" evidence="7">
    <location>
        <begin position="213"/>
        <end position="236"/>
    </location>
</feature>
<feature type="transmembrane region" description="Helical" evidence="7">
    <location>
        <begin position="182"/>
        <end position="201"/>
    </location>
</feature>
<feature type="transmembrane region" description="Helical" evidence="7">
    <location>
        <begin position="242"/>
        <end position="261"/>
    </location>
</feature>
<sequence>MKRVLYVDILNIIACAGVLLLHSTNGPVHNFNGNVNFDWFIGLFSHSFFLWPVNVFFMLSGITMMRTCYEMTCKGEIKQYYLKRLNRLGYPLLMWSLIYLLIKIVVKDEPINIIPLLMKVLTFKANGFMWFFMPLIVIYLSMPFLSLFVVNAKKIILDWYMVLGLVLPTISQILYPQSLRDSYYVFGTGYLYFVVAGYYIGTIGIAEKVRKGLYWVSFLSAIFIFVATYWLTLYYPEHYRTFLSYLTLPCTLTALGVFTLFRYVDWNTILYNFHLTPHECALFSSFSLGIYLVQLFWFMFLNYFHLCVGHPLIRFGVMYVLCLFSVYILKQIPFLKRLVP</sequence>
<name>A0A5P3AUX3_PHOVU</name>
<dbReference type="GO" id="GO:0005886">
    <property type="term" value="C:plasma membrane"/>
    <property type="evidence" value="ECO:0007669"/>
    <property type="project" value="UniProtKB-SubCell"/>
</dbReference>
<keyword evidence="6 7" id="KW-0472">Membrane</keyword>
<feature type="transmembrane region" description="Helical" evidence="7">
    <location>
        <begin position="157"/>
        <end position="176"/>
    </location>
</feature>
<evidence type="ECO:0000313" key="12">
    <source>
        <dbReference type="Proteomes" id="UP000441522"/>
    </source>
</evidence>
<evidence type="ECO:0000256" key="2">
    <source>
        <dbReference type="ARBA" id="ARBA00007400"/>
    </source>
</evidence>
<feature type="transmembrane region" description="Helical" evidence="7">
    <location>
        <begin position="312"/>
        <end position="329"/>
    </location>
</feature>
<reference evidence="9 12" key="1">
    <citation type="journal article" date="2019" name="Nat. Med.">
        <title>A library of human gut bacterial isolates paired with longitudinal multiomics data enables mechanistic microbiome research.</title>
        <authorList>
            <person name="Poyet M."/>
            <person name="Groussin M."/>
            <person name="Gibbons S.M."/>
            <person name="Avila-Pacheco J."/>
            <person name="Jiang X."/>
            <person name="Kearney S.M."/>
            <person name="Perrotta A.R."/>
            <person name="Berdy B."/>
            <person name="Zhao S."/>
            <person name="Lieberman T.D."/>
            <person name="Swanson P.K."/>
            <person name="Smith M."/>
            <person name="Roesemann S."/>
            <person name="Alexander J.E."/>
            <person name="Rich S.A."/>
            <person name="Livny J."/>
            <person name="Vlamakis H."/>
            <person name="Clish C."/>
            <person name="Bullock K."/>
            <person name="Deik A."/>
            <person name="Scott J."/>
            <person name="Pierce K.A."/>
            <person name="Xavier R.J."/>
            <person name="Alm E.J."/>
        </authorList>
    </citation>
    <scope>NUCLEOTIDE SEQUENCE [LARGE SCALE GENOMIC DNA]</scope>
    <source>
        <strain evidence="9 12">BIOML-A5</strain>
    </source>
</reference>
<feature type="transmembrane region" description="Helical" evidence="7">
    <location>
        <begin position="5"/>
        <end position="23"/>
    </location>
</feature>
<dbReference type="RefSeq" id="WP_151061745.1">
    <property type="nucleotide sequence ID" value="NZ_CP043529.1"/>
</dbReference>
<protein>
    <submittedName>
        <fullName evidence="9">Acyltransferase family protein</fullName>
    </submittedName>
    <submittedName>
        <fullName evidence="10">O-acetyltransferase WecH</fullName>
        <ecNumber evidence="10">2.3.1.-</ecNumber>
    </submittedName>
</protein>
<dbReference type="PANTHER" id="PTHR40074:SF2">
    <property type="entry name" value="O-ACETYLTRANSFERASE WECH"/>
    <property type="match status" value="1"/>
</dbReference>